<keyword evidence="1" id="KW-0472">Membrane</keyword>
<evidence type="ECO:0000256" key="1">
    <source>
        <dbReference type="SAM" id="Phobius"/>
    </source>
</evidence>
<organism evidence="2 3">
    <name type="scientific">Streptomyces murinus</name>
    <dbReference type="NCBI Taxonomy" id="33900"/>
    <lineage>
        <taxon>Bacteria</taxon>
        <taxon>Bacillati</taxon>
        <taxon>Actinomycetota</taxon>
        <taxon>Actinomycetes</taxon>
        <taxon>Kitasatosporales</taxon>
        <taxon>Streptomycetaceae</taxon>
        <taxon>Streptomyces</taxon>
    </lineage>
</organism>
<comment type="caution">
    <text evidence="2">The sequence shown here is derived from an EMBL/GenBank/DDBJ whole genome shotgun (WGS) entry which is preliminary data.</text>
</comment>
<protein>
    <submittedName>
        <fullName evidence="2">Uncharacterized protein</fullName>
    </submittedName>
</protein>
<keyword evidence="1" id="KW-1133">Transmembrane helix</keyword>
<proteinExistence type="predicted"/>
<evidence type="ECO:0000313" key="2">
    <source>
        <dbReference type="EMBL" id="MBA9054753.1"/>
    </source>
</evidence>
<accession>A0A7W3NQD6</accession>
<gene>
    <name evidence="2" type="ORF">HDA42_003931</name>
</gene>
<dbReference type="Proteomes" id="UP000577386">
    <property type="component" value="Unassembled WGS sequence"/>
</dbReference>
<reference evidence="2 3" key="1">
    <citation type="submission" date="2020-08" db="EMBL/GenBank/DDBJ databases">
        <title>Sequencing the genomes of 1000 actinobacteria strains.</title>
        <authorList>
            <person name="Klenk H.-P."/>
        </authorList>
    </citation>
    <scope>NUCLEOTIDE SEQUENCE [LARGE SCALE GENOMIC DNA]</scope>
    <source>
        <strain evidence="2 3">DSM 41827</strain>
    </source>
</reference>
<dbReference type="EMBL" id="JACJIJ010000002">
    <property type="protein sequence ID" value="MBA9054753.1"/>
    <property type="molecule type" value="Genomic_DNA"/>
</dbReference>
<name>A0A7W3NQD6_STRMR</name>
<keyword evidence="3" id="KW-1185">Reference proteome</keyword>
<dbReference type="RefSeq" id="WP_182776180.1">
    <property type="nucleotide sequence ID" value="NZ_BAAAHW010000004.1"/>
</dbReference>
<keyword evidence="1" id="KW-0812">Transmembrane</keyword>
<dbReference type="AlphaFoldDB" id="A0A7W3NQD6"/>
<sequence length="270" mass="28468">MTNTDGNEHGMAQDRIALLLADAAQEIETGPAPVAAVVRGGRRRRARRWAVTAVAVAVVAGGTVGAVRVLPDHESAAPANTGVGRPRVDEPVDSTVGFGTHDGRAWNVALRVWTAPRDRAEAVQQMKAMADWGLVPVTSGSPSDLIGRTSYFVIRQFGSPKQNGTRLIVSSDTTADLPRPEGTQINALPQPLIAKSGPSRLVIGTVAKSARQVTCHWKDGSTTVANLAPDNSALHDVNGVIRSIRGFPTANWFVCAAPGKTAYKSAEVTK</sequence>
<dbReference type="GeneID" id="93975214"/>
<evidence type="ECO:0000313" key="3">
    <source>
        <dbReference type="Proteomes" id="UP000577386"/>
    </source>
</evidence>
<feature type="transmembrane region" description="Helical" evidence="1">
    <location>
        <begin position="49"/>
        <end position="70"/>
    </location>
</feature>